<accession>A0A814GI95</accession>
<sequence>MTDFAKVFNIYSIESNQNQENENFNSEQIKQVNASINQDFSKHYVRIIIKIPQMKTKFNWRTFSRDAKSGLITQATYHETQVHFEFILNQGKPTELKYEYSSREPFRGPIEYNKSYLKYKDEYVIWFIHKSQPW</sequence>
<name>A0A814GI95_9BILA</name>
<evidence type="ECO:0000313" key="3">
    <source>
        <dbReference type="Proteomes" id="UP000663864"/>
    </source>
</evidence>
<gene>
    <name evidence="2" type="ORF">JBS370_LOCUS34195</name>
    <name evidence="1" type="ORF">ZHD862_LOCUS12308</name>
</gene>
<organism evidence="1 3">
    <name type="scientific">Rotaria sordida</name>
    <dbReference type="NCBI Taxonomy" id="392033"/>
    <lineage>
        <taxon>Eukaryota</taxon>
        <taxon>Metazoa</taxon>
        <taxon>Spiralia</taxon>
        <taxon>Gnathifera</taxon>
        <taxon>Rotifera</taxon>
        <taxon>Eurotatoria</taxon>
        <taxon>Bdelloidea</taxon>
        <taxon>Philodinida</taxon>
        <taxon>Philodinidae</taxon>
        <taxon>Rotaria</taxon>
    </lineage>
</organism>
<reference evidence="1" key="1">
    <citation type="submission" date="2021-02" db="EMBL/GenBank/DDBJ databases">
        <authorList>
            <person name="Nowell W R."/>
        </authorList>
    </citation>
    <scope>NUCLEOTIDE SEQUENCE</scope>
</reference>
<comment type="caution">
    <text evidence="1">The sequence shown here is derived from an EMBL/GenBank/DDBJ whole genome shotgun (WGS) entry which is preliminary data.</text>
</comment>
<evidence type="ECO:0000313" key="2">
    <source>
        <dbReference type="EMBL" id="CAF4155169.1"/>
    </source>
</evidence>
<dbReference type="EMBL" id="CAJOBD010010603">
    <property type="protein sequence ID" value="CAF4155169.1"/>
    <property type="molecule type" value="Genomic_DNA"/>
</dbReference>
<dbReference type="EMBL" id="CAJNOT010000481">
    <property type="protein sequence ID" value="CAF0996685.1"/>
    <property type="molecule type" value="Genomic_DNA"/>
</dbReference>
<evidence type="ECO:0000313" key="1">
    <source>
        <dbReference type="EMBL" id="CAF0996685.1"/>
    </source>
</evidence>
<protein>
    <submittedName>
        <fullName evidence="1">Uncharacterized protein</fullName>
    </submittedName>
</protein>
<dbReference type="Proteomes" id="UP000663836">
    <property type="component" value="Unassembled WGS sequence"/>
</dbReference>
<dbReference type="Proteomes" id="UP000663864">
    <property type="component" value="Unassembled WGS sequence"/>
</dbReference>
<proteinExistence type="predicted"/>
<dbReference type="AlphaFoldDB" id="A0A814GI95"/>